<dbReference type="GO" id="GO:0015807">
    <property type="term" value="P:L-amino acid transport"/>
    <property type="evidence" value="ECO:0007669"/>
    <property type="project" value="TreeGrafter"/>
</dbReference>
<feature type="transmembrane region" description="Helical" evidence="11">
    <location>
        <begin position="114"/>
        <end position="135"/>
    </location>
</feature>
<dbReference type="Proteomes" id="UP001143463">
    <property type="component" value="Unassembled WGS sequence"/>
</dbReference>
<dbReference type="InterPro" id="IPR017871">
    <property type="entry name" value="ABC_transporter-like_CS"/>
</dbReference>
<keyword evidence="6" id="KW-0547">Nucleotide-binding</keyword>
<feature type="transmembrane region" description="Helical" evidence="11">
    <location>
        <begin position="36"/>
        <end position="60"/>
    </location>
</feature>
<evidence type="ECO:0000256" key="1">
    <source>
        <dbReference type="ARBA" id="ARBA00004651"/>
    </source>
</evidence>
<feature type="transmembrane region" description="Helical" evidence="11">
    <location>
        <begin position="288"/>
        <end position="314"/>
    </location>
</feature>
<dbReference type="AlphaFoldDB" id="A0A9W6NZP2"/>
<protein>
    <recommendedName>
        <fullName evidence="12">ABC transporter domain-containing protein</fullName>
    </recommendedName>
</protein>
<evidence type="ECO:0000256" key="11">
    <source>
        <dbReference type="SAM" id="Phobius"/>
    </source>
</evidence>
<evidence type="ECO:0000256" key="4">
    <source>
        <dbReference type="ARBA" id="ARBA00022475"/>
    </source>
</evidence>
<feature type="transmembrane region" description="Helical" evidence="11">
    <location>
        <begin position="7"/>
        <end position="30"/>
    </location>
</feature>
<keyword evidence="5 11" id="KW-0812">Transmembrane</keyword>
<dbReference type="Gene3D" id="3.40.50.300">
    <property type="entry name" value="P-loop containing nucleotide triphosphate hydrolases"/>
    <property type="match status" value="2"/>
</dbReference>
<accession>A0A9W6NZP2</accession>
<evidence type="ECO:0000256" key="3">
    <source>
        <dbReference type="ARBA" id="ARBA00022448"/>
    </source>
</evidence>
<dbReference type="InterPro" id="IPR003439">
    <property type="entry name" value="ABC_transporter-like_ATP-bd"/>
</dbReference>
<dbReference type="PANTHER" id="PTHR43820">
    <property type="entry name" value="HIGH-AFFINITY BRANCHED-CHAIN AMINO ACID TRANSPORT ATP-BINDING PROTEIN LIVF"/>
    <property type="match status" value="1"/>
</dbReference>
<evidence type="ECO:0000256" key="7">
    <source>
        <dbReference type="ARBA" id="ARBA00022840"/>
    </source>
</evidence>
<evidence type="ECO:0000256" key="6">
    <source>
        <dbReference type="ARBA" id="ARBA00022741"/>
    </source>
</evidence>
<keyword evidence="3" id="KW-0813">Transport</keyword>
<dbReference type="SMART" id="SM00382">
    <property type="entry name" value="AAA"/>
    <property type="match status" value="2"/>
</dbReference>
<dbReference type="Pfam" id="PF02653">
    <property type="entry name" value="BPD_transp_2"/>
    <property type="match status" value="1"/>
</dbReference>
<reference evidence="13" key="1">
    <citation type="journal article" date="2014" name="Int. J. Syst. Evol. Microbiol.">
        <title>Complete genome sequence of Corynebacterium casei LMG S-19264T (=DSM 44701T), isolated from a smear-ripened cheese.</title>
        <authorList>
            <consortium name="US DOE Joint Genome Institute (JGI-PGF)"/>
            <person name="Walter F."/>
            <person name="Albersmeier A."/>
            <person name="Kalinowski J."/>
            <person name="Ruckert C."/>
        </authorList>
    </citation>
    <scope>NUCLEOTIDE SEQUENCE</scope>
    <source>
        <strain evidence="13">VKM Ac-1069</strain>
    </source>
</reference>
<dbReference type="RefSeq" id="WP_051737797.1">
    <property type="nucleotide sequence ID" value="NZ_BAAAUZ010000003.1"/>
</dbReference>
<feature type="transmembrane region" description="Helical" evidence="11">
    <location>
        <begin position="251"/>
        <end position="276"/>
    </location>
</feature>
<keyword evidence="9 11" id="KW-1133">Transmembrane helix</keyword>
<dbReference type="InterPro" id="IPR001851">
    <property type="entry name" value="ABC_transp_permease"/>
</dbReference>
<dbReference type="InterPro" id="IPR003593">
    <property type="entry name" value="AAA+_ATPase"/>
</dbReference>
<feature type="transmembrane region" description="Helical" evidence="11">
    <location>
        <begin position="214"/>
        <end position="239"/>
    </location>
</feature>
<evidence type="ECO:0000256" key="2">
    <source>
        <dbReference type="ARBA" id="ARBA00005417"/>
    </source>
</evidence>
<sequence>MILTWKVAVRAVLGPVAAVLLVVLVESGLLPGYQAYSVALAATYTILVLSVGLLAGWAGIWSVGHPALFAIGAYTVAYGSAHGWTSEPTVLVAMLLAGGCGAFLGFAGARFSVLYIALLTLAFSLVALEVINRWVDVTGGDQGVPVTDLPSVTGAGSLGAGGPEAVVAAILTAGIVVGIAVLARSTSLRMRMVAAKSHPVVARSVGIAPEAQSALAFGVSGAATGLAGALLGLITGFVSPETFSLTLGINTVAAAVLGGVGAVGGGVFGGIFLAFAPSLAGLLGVDQLILQGALLILALLLLPAGVVPALGSVLRTLLRRVRRPGEPSVVEPPDEPAPAPAAERRTLEVADLGVAFGGLQALEGVSLSVPPGEVLAIIGPNGAGKTTLVNALCGLVSGGRTAGSATFGGVDLLRARATRRRRLGIGRTFQHAEVFTELTVAENLLCTTRWTTPTRRRAVDALLGRIGLAGQGDVQPDQLPFGPQKRLDLGRAVAEQPGLLIMDEPFGGLDAEERRLLAGQIQGLRAAGTSVVVIDHVLEDLFAVADRVVAFDFGRPIGSGAPEEILADDRVRSSYLGTTSAQQPRASTGAEGPPAIALSGVTHRYGGVTALDGVDLAVHPGVVLAVVGANGAGKSTLGQILHGTLSPSSGTRTTDGDVRSSLVPEGRALFRTLSVRENLEVAGYAAGISGRDLRSRIDQAVEWLPERVRTRLSIPAAALSGGEQQLLAIARALIADPRLVVVDEPALGLAPALVDEVYGRITGLAEEGVTVVVLEQLLTRALAVAHEVVVLHEGVVRATGSPDDPDFATRAERAYFGSPVSGGVRAG</sequence>
<comment type="similarity">
    <text evidence="2">Belongs to the ABC transporter superfamily.</text>
</comment>
<keyword evidence="8" id="KW-0029">Amino-acid transport</keyword>
<dbReference type="PROSITE" id="PS50893">
    <property type="entry name" value="ABC_TRANSPORTER_2"/>
    <property type="match status" value="2"/>
</dbReference>
<dbReference type="PROSITE" id="PS00211">
    <property type="entry name" value="ABC_TRANSPORTER_1"/>
    <property type="match status" value="1"/>
</dbReference>
<feature type="transmembrane region" description="Helical" evidence="11">
    <location>
        <begin position="165"/>
        <end position="183"/>
    </location>
</feature>
<dbReference type="InterPro" id="IPR052156">
    <property type="entry name" value="BCAA_Transport_ATP-bd_LivF"/>
</dbReference>
<evidence type="ECO:0000256" key="8">
    <source>
        <dbReference type="ARBA" id="ARBA00022970"/>
    </source>
</evidence>
<evidence type="ECO:0000313" key="14">
    <source>
        <dbReference type="Proteomes" id="UP001143463"/>
    </source>
</evidence>
<comment type="subcellular location">
    <subcellularLocation>
        <location evidence="1">Cell membrane</location>
        <topology evidence="1">Multi-pass membrane protein</topology>
    </subcellularLocation>
</comment>
<feature type="domain" description="ABC transporter" evidence="12">
    <location>
        <begin position="596"/>
        <end position="818"/>
    </location>
</feature>
<proteinExistence type="inferred from homology"/>
<gene>
    <name evidence="13" type="ORF">GCM10017577_63030</name>
</gene>
<dbReference type="Pfam" id="PF00005">
    <property type="entry name" value="ABC_tran"/>
    <property type="match status" value="2"/>
</dbReference>
<comment type="caution">
    <text evidence="13">The sequence shown here is derived from an EMBL/GenBank/DDBJ whole genome shotgun (WGS) entry which is preliminary data.</text>
</comment>
<evidence type="ECO:0000259" key="12">
    <source>
        <dbReference type="PROSITE" id="PS50893"/>
    </source>
</evidence>
<evidence type="ECO:0000256" key="10">
    <source>
        <dbReference type="ARBA" id="ARBA00023136"/>
    </source>
</evidence>
<evidence type="ECO:0000313" key="13">
    <source>
        <dbReference type="EMBL" id="GLL15154.1"/>
    </source>
</evidence>
<dbReference type="GO" id="GO:0015658">
    <property type="term" value="F:branched-chain amino acid transmembrane transporter activity"/>
    <property type="evidence" value="ECO:0007669"/>
    <property type="project" value="InterPro"/>
</dbReference>
<organism evidence="13 14">
    <name type="scientific">Pseudonocardia halophobica</name>
    <dbReference type="NCBI Taxonomy" id="29401"/>
    <lineage>
        <taxon>Bacteria</taxon>
        <taxon>Bacillati</taxon>
        <taxon>Actinomycetota</taxon>
        <taxon>Actinomycetes</taxon>
        <taxon>Pseudonocardiales</taxon>
        <taxon>Pseudonocardiaceae</taxon>
        <taxon>Pseudonocardia</taxon>
    </lineage>
</organism>
<feature type="transmembrane region" description="Helical" evidence="11">
    <location>
        <begin position="90"/>
        <end position="107"/>
    </location>
</feature>
<dbReference type="GO" id="GO:0005524">
    <property type="term" value="F:ATP binding"/>
    <property type="evidence" value="ECO:0007669"/>
    <property type="project" value="UniProtKB-KW"/>
</dbReference>
<keyword evidence="14" id="KW-1185">Reference proteome</keyword>
<reference evidence="13" key="2">
    <citation type="submission" date="2023-01" db="EMBL/GenBank/DDBJ databases">
        <authorList>
            <person name="Sun Q."/>
            <person name="Evtushenko L."/>
        </authorList>
    </citation>
    <scope>NUCLEOTIDE SEQUENCE</scope>
    <source>
        <strain evidence="13">VKM Ac-1069</strain>
    </source>
</reference>
<keyword evidence="7" id="KW-0067">ATP-binding</keyword>
<feature type="domain" description="ABC transporter" evidence="12">
    <location>
        <begin position="347"/>
        <end position="578"/>
    </location>
</feature>
<dbReference type="EMBL" id="BSFQ01000042">
    <property type="protein sequence ID" value="GLL15154.1"/>
    <property type="molecule type" value="Genomic_DNA"/>
</dbReference>
<dbReference type="SUPFAM" id="SSF52540">
    <property type="entry name" value="P-loop containing nucleoside triphosphate hydrolases"/>
    <property type="match status" value="2"/>
</dbReference>
<evidence type="ECO:0000256" key="9">
    <source>
        <dbReference type="ARBA" id="ARBA00022989"/>
    </source>
</evidence>
<keyword evidence="10 11" id="KW-0472">Membrane</keyword>
<dbReference type="GO" id="GO:0005886">
    <property type="term" value="C:plasma membrane"/>
    <property type="evidence" value="ECO:0007669"/>
    <property type="project" value="UniProtKB-SubCell"/>
</dbReference>
<name>A0A9W6NZP2_9PSEU</name>
<dbReference type="InterPro" id="IPR043428">
    <property type="entry name" value="LivM-like"/>
</dbReference>
<dbReference type="GO" id="GO:0016887">
    <property type="term" value="F:ATP hydrolysis activity"/>
    <property type="evidence" value="ECO:0007669"/>
    <property type="project" value="InterPro"/>
</dbReference>
<feature type="transmembrane region" description="Helical" evidence="11">
    <location>
        <begin position="67"/>
        <end position="84"/>
    </location>
</feature>
<evidence type="ECO:0000256" key="5">
    <source>
        <dbReference type="ARBA" id="ARBA00022692"/>
    </source>
</evidence>
<dbReference type="InterPro" id="IPR027417">
    <property type="entry name" value="P-loop_NTPase"/>
</dbReference>
<dbReference type="PANTHER" id="PTHR43820:SF4">
    <property type="entry name" value="HIGH-AFFINITY BRANCHED-CHAIN AMINO ACID TRANSPORT ATP-BINDING PROTEIN LIVF"/>
    <property type="match status" value="1"/>
</dbReference>
<keyword evidence="4" id="KW-1003">Cell membrane</keyword>
<dbReference type="CDD" id="cd06581">
    <property type="entry name" value="TM_PBP1_LivM_like"/>
    <property type="match status" value="1"/>
</dbReference>